<feature type="compositionally biased region" description="Acidic residues" evidence="1">
    <location>
        <begin position="89"/>
        <end position="99"/>
    </location>
</feature>
<gene>
    <name evidence="2" type="ORF">CGOC_LOCUS13119</name>
</gene>
<proteinExistence type="predicted"/>
<feature type="region of interest" description="Disordered" evidence="1">
    <location>
        <begin position="1"/>
        <end position="44"/>
    </location>
</feature>
<protein>
    <submittedName>
        <fullName evidence="2">Uncharacterized protein</fullName>
    </submittedName>
</protein>
<keyword evidence="3" id="KW-1185">Reference proteome</keyword>
<name>A0A3P7NQ15_CYLGO</name>
<evidence type="ECO:0000313" key="3">
    <source>
        <dbReference type="Proteomes" id="UP000271889"/>
    </source>
</evidence>
<feature type="compositionally biased region" description="Polar residues" evidence="1">
    <location>
        <begin position="154"/>
        <end position="164"/>
    </location>
</feature>
<accession>A0A3P7NQ15</accession>
<feature type="region of interest" description="Disordered" evidence="1">
    <location>
        <begin position="58"/>
        <end position="112"/>
    </location>
</feature>
<dbReference type="OrthoDB" id="5875046at2759"/>
<organism evidence="2 3">
    <name type="scientific">Cylicostephanus goldi</name>
    <name type="common">Nematode worm</name>
    <dbReference type="NCBI Taxonomy" id="71465"/>
    <lineage>
        <taxon>Eukaryota</taxon>
        <taxon>Metazoa</taxon>
        <taxon>Ecdysozoa</taxon>
        <taxon>Nematoda</taxon>
        <taxon>Chromadorea</taxon>
        <taxon>Rhabditida</taxon>
        <taxon>Rhabditina</taxon>
        <taxon>Rhabditomorpha</taxon>
        <taxon>Strongyloidea</taxon>
        <taxon>Strongylidae</taxon>
        <taxon>Cylicostephanus</taxon>
    </lineage>
</organism>
<dbReference type="Proteomes" id="UP000271889">
    <property type="component" value="Unassembled WGS sequence"/>
</dbReference>
<feature type="region of interest" description="Disordered" evidence="1">
    <location>
        <begin position="149"/>
        <end position="179"/>
    </location>
</feature>
<dbReference type="EMBL" id="UYRV01128457">
    <property type="protein sequence ID" value="VDN36107.1"/>
    <property type="molecule type" value="Genomic_DNA"/>
</dbReference>
<sequence>MAHKRSLNAEKRYRAQTGGGRSFNEENAFANKNDPSPFENATEQALWEYFDNTPTTVPFKEGESFVGKRKRAATPDDDVLSHSLSPEPNMDDFLSDSEDDRDRRPKHPRVTEKDMLEEQMLLIQDQRKFFRKLMHTLDVFTDYIMRQQDRSKGYQENQQKTPTADPNIEESLFSSQQSI</sequence>
<evidence type="ECO:0000313" key="2">
    <source>
        <dbReference type="EMBL" id="VDN36107.1"/>
    </source>
</evidence>
<dbReference type="AlphaFoldDB" id="A0A3P7NQ15"/>
<reference evidence="2 3" key="1">
    <citation type="submission" date="2018-11" db="EMBL/GenBank/DDBJ databases">
        <authorList>
            <consortium name="Pathogen Informatics"/>
        </authorList>
    </citation>
    <scope>NUCLEOTIDE SEQUENCE [LARGE SCALE GENOMIC DNA]</scope>
</reference>
<evidence type="ECO:0000256" key="1">
    <source>
        <dbReference type="SAM" id="MobiDB-lite"/>
    </source>
</evidence>